<dbReference type="GO" id="GO:0009279">
    <property type="term" value="C:cell outer membrane"/>
    <property type="evidence" value="ECO:0007669"/>
    <property type="project" value="UniProtKB-SubCell"/>
</dbReference>
<organism evidence="15 16">
    <name type="scientific">Chitinophaga cymbidii</name>
    <dbReference type="NCBI Taxonomy" id="1096750"/>
    <lineage>
        <taxon>Bacteria</taxon>
        <taxon>Pseudomonadati</taxon>
        <taxon>Bacteroidota</taxon>
        <taxon>Chitinophagia</taxon>
        <taxon>Chitinophagales</taxon>
        <taxon>Chitinophagaceae</taxon>
        <taxon>Chitinophaga</taxon>
    </lineage>
</organism>
<dbReference type="PANTHER" id="PTHR30069">
    <property type="entry name" value="TONB-DEPENDENT OUTER MEMBRANE RECEPTOR"/>
    <property type="match status" value="1"/>
</dbReference>
<dbReference type="AlphaFoldDB" id="A0A512RSN1"/>
<keyword evidence="8" id="KW-0675">Receptor</keyword>
<gene>
    <name evidence="15" type="ORF">CCY01nite_49760</name>
</gene>
<dbReference type="InterPro" id="IPR012910">
    <property type="entry name" value="Plug_dom"/>
</dbReference>
<dbReference type="Pfam" id="PF07715">
    <property type="entry name" value="Plug"/>
    <property type="match status" value="1"/>
</dbReference>
<evidence type="ECO:0000259" key="13">
    <source>
        <dbReference type="Pfam" id="PF00593"/>
    </source>
</evidence>
<evidence type="ECO:0000256" key="10">
    <source>
        <dbReference type="PROSITE-ProRule" id="PRU01360"/>
    </source>
</evidence>
<protein>
    <submittedName>
        <fullName evidence="15">Ligand-gated channel</fullName>
    </submittedName>
</protein>
<dbReference type="EMBL" id="BKAU01000007">
    <property type="protein sequence ID" value="GEP98716.1"/>
    <property type="molecule type" value="Genomic_DNA"/>
</dbReference>
<evidence type="ECO:0000313" key="16">
    <source>
        <dbReference type="Proteomes" id="UP000321436"/>
    </source>
</evidence>
<dbReference type="InterPro" id="IPR039426">
    <property type="entry name" value="TonB-dep_rcpt-like"/>
</dbReference>
<keyword evidence="3 10" id="KW-1134">Transmembrane beta strand</keyword>
<sequence>MAALPRNLWNGRPDAADTTAALPRDPSDGRPDAADTTVHPARDLKGITVEAKRMQLLIRTSHPVQILAGEDLQKRNSLSVADAVRFFSGVQLKDYGGIGGLKTINVRSMGTNHTAVFYDDLQLGNAQNGQVDLGRFSLDNIDSISLYSGQQNNIFQPARGFSAASALYITSRQPGDSAYGNARIRTGSFGLINPSVRWQQKISKRIYGNVSAEYLHAHGRYRFRYTNGAYDTTAIRNNADVKAWRVEGGLKGYLKDSSNWTFKVYGYQSERGLPGAIVANHFEYSQRLWDRDLFAQAGYNKQFTRRYSMQARAKYTHLFTRYHDPEYQNEKGFLDNRYTQQEVYLSIANRYQIKDWWEAVLSMDFIANKLDANIYRFSYPVRYTTLVALASRIYSERFEMQGSLLGTMVDEYVRFYTGAGSKRELTPSFSASWQPFAEHHFRIRAFYKNIFRMPTFNDLYYTFIGNTSLRPEYTNQYNAGFSYAKPFRGRLQYIALQADAYYNNVKDKIVAVPAANLFRWTMMNLDKVVIKGVDVSLRAGMQPVDGVDVTLGVNYTFQEAQDQTPGGYNYGHQIPYTPRHSGSFTANASWRNWDLNYSFIYTGERYSQKTNILINYIEPWYTSDMSLSKRFSRYGITVEVNNLLNQYYDVILNFPMPGRHFRITGNISF</sequence>
<keyword evidence="6 11" id="KW-0798">TonB box</keyword>
<dbReference type="Pfam" id="PF00593">
    <property type="entry name" value="TonB_dep_Rec_b-barrel"/>
    <property type="match status" value="1"/>
</dbReference>
<proteinExistence type="inferred from homology"/>
<keyword evidence="16" id="KW-1185">Reference proteome</keyword>
<feature type="domain" description="TonB-dependent receptor plug" evidence="14">
    <location>
        <begin position="59"/>
        <end position="154"/>
    </location>
</feature>
<evidence type="ECO:0000256" key="7">
    <source>
        <dbReference type="ARBA" id="ARBA00023136"/>
    </source>
</evidence>
<accession>A0A512RSN1</accession>
<keyword evidence="4 10" id="KW-0812">Transmembrane</keyword>
<keyword evidence="5" id="KW-0732">Signal</keyword>
<evidence type="ECO:0000313" key="15">
    <source>
        <dbReference type="EMBL" id="GEP98716.1"/>
    </source>
</evidence>
<feature type="domain" description="TonB-dependent receptor-like beta-barrel" evidence="13">
    <location>
        <begin position="202"/>
        <end position="643"/>
    </location>
</feature>
<evidence type="ECO:0000256" key="3">
    <source>
        <dbReference type="ARBA" id="ARBA00022452"/>
    </source>
</evidence>
<dbReference type="InterPro" id="IPR036942">
    <property type="entry name" value="Beta-barrel_TonB_sf"/>
</dbReference>
<keyword evidence="2 10" id="KW-0813">Transport</keyword>
<feature type="region of interest" description="Disordered" evidence="12">
    <location>
        <begin position="1"/>
        <end position="37"/>
    </location>
</feature>
<dbReference type="InterPro" id="IPR000531">
    <property type="entry name" value="Beta-barrel_TonB"/>
</dbReference>
<dbReference type="PANTHER" id="PTHR30069:SF29">
    <property type="entry name" value="HEMOGLOBIN AND HEMOGLOBIN-HAPTOGLOBIN-BINDING PROTEIN 1-RELATED"/>
    <property type="match status" value="1"/>
</dbReference>
<comment type="caution">
    <text evidence="15">The sequence shown here is derived from an EMBL/GenBank/DDBJ whole genome shotgun (WGS) entry which is preliminary data.</text>
</comment>
<dbReference type="Gene3D" id="2.40.170.20">
    <property type="entry name" value="TonB-dependent receptor, beta-barrel domain"/>
    <property type="match status" value="1"/>
</dbReference>
<keyword evidence="9 10" id="KW-0998">Cell outer membrane</keyword>
<dbReference type="InterPro" id="IPR037066">
    <property type="entry name" value="Plug_dom_sf"/>
</dbReference>
<dbReference type="Gene3D" id="2.170.130.10">
    <property type="entry name" value="TonB-dependent receptor, plug domain"/>
    <property type="match status" value="1"/>
</dbReference>
<dbReference type="GO" id="GO:0044718">
    <property type="term" value="P:siderophore transmembrane transport"/>
    <property type="evidence" value="ECO:0007669"/>
    <property type="project" value="TreeGrafter"/>
</dbReference>
<keyword evidence="7 10" id="KW-0472">Membrane</keyword>
<dbReference type="SUPFAM" id="SSF56935">
    <property type="entry name" value="Porins"/>
    <property type="match status" value="1"/>
</dbReference>
<dbReference type="PROSITE" id="PS52016">
    <property type="entry name" value="TONB_DEPENDENT_REC_3"/>
    <property type="match status" value="1"/>
</dbReference>
<evidence type="ECO:0000256" key="2">
    <source>
        <dbReference type="ARBA" id="ARBA00022448"/>
    </source>
</evidence>
<evidence type="ECO:0000256" key="9">
    <source>
        <dbReference type="ARBA" id="ARBA00023237"/>
    </source>
</evidence>
<evidence type="ECO:0000256" key="11">
    <source>
        <dbReference type="RuleBase" id="RU003357"/>
    </source>
</evidence>
<evidence type="ECO:0000259" key="14">
    <source>
        <dbReference type="Pfam" id="PF07715"/>
    </source>
</evidence>
<comment type="subcellular location">
    <subcellularLocation>
        <location evidence="1 10">Cell outer membrane</location>
        <topology evidence="1 10">Multi-pass membrane protein</topology>
    </subcellularLocation>
</comment>
<comment type="similarity">
    <text evidence="10 11">Belongs to the TonB-dependent receptor family.</text>
</comment>
<evidence type="ECO:0000256" key="6">
    <source>
        <dbReference type="ARBA" id="ARBA00023077"/>
    </source>
</evidence>
<dbReference type="Proteomes" id="UP000321436">
    <property type="component" value="Unassembled WGS sequence"/>
</dbReference>
<evidence type="ECO:0000256" key="1">
    <source>
        <dbReference type="ARBA" id="ARBA00004571"/>
    </source>
</evidence>
<evidence type="ECO:0000256" key="8">
    <source>
        <dbReference type="ARBA" id="ARBA00023170"/>
    </source>
</evidence>
<evidence type="ECO:0000256" key="5">
    <source>
        <dbReference type="ARBA" id="ARBA00022729"/>
    </source>
</evidence>
<name>A0A512RSN1_9BACT</name>
<evidence type="ECO:0000256" key="4">
    <source>
        <dbReference type="ARBA" id="ARBA00022692"/>
    </source>
</evidence>
<dbReference type="GO" id="GO:0015344">
    <property type="term" value="F:siderophore uptake transmembrane transporter activity"/>
    <property type="evidence" value="ECO:0007669"/>
    <property type="project" value="TreeGrafter"/>
</dbReference>
<evidence type="ECO:0000256" key="12">
    <source>
        <dbReference type="SAM" id="MobiDB-lite"/>
    </source>
</evidence>
<reference evidence="15 16" key="1">
    <citation type="submission" date="2019-07" db="EMBL/GenBank/DDBJ databases">
        <title>Whole genome shotgun sequence of Chitinophaga cymbidii NBRC 109752.</title>
        <authorList>
            <person name="Hosoyama A."/>
            <person name="Uohara A."/>
            <person name="Ohji S."/>
            <person name="Ichikawa N."/>
        </authorList>
    </citation>
    <scope>NUCLEOTIDE SEQUENCE [LARGE SCALE GENOMIC DNA]</scope>
    <source>
        <strain evidence="15 16">NBRC 109752</strain>
    </source>
</reference>